<evidence type="ECO:0000256" key="2">
    <source>
        <dbReference type="ARBA" id="ARBA00022801"/>
    </source>
</evidence>
<keyword evidence="2" id="KW-0378">Hydrolase</keyword>
<dbReference type="RefSeq" id="WP_089945971.1">
    <property type="nucleotide sequence ID" value="NZ_FNOI01000002.1"/>
</dbReference>
<dbReference type="Pfam" id="PF02682">
    <property type="entry name" value="CT_C_D"/>
    <property type="match status" value="1"/>
</dbReference>
<dbReference type="SUPFAM" id="SSF50891">
    <property type="entry name" value="Cyclophilin-like"/>
    <property type="match status" value="1"/>
</dbReference>
<dbReference type="EMBL" id="FNOI01000002">
    <property type="protein sequence ID" value="SDW62178.1"/>
    <property type="molecule type" value="Genomic_DNA"/>
</dbReference>
<dbReference type="GO" id="GO:0016787">
    <property type="term" value="F:hydrolase activity"/>
    <property type="evidence" value="ECO:0007669"/>
    <property type="project" value="UniProtKB-KW"/>
</dbReference>
<organism evidence="5 6">
    <name type="scientific">Litoreibacter albidus</name>
    <dbReference type="NCBI Taxonomy" id="670155"/>
    <lineage>
        <taxon>Bacteria</taxon>
        <taxon>Pseudomonadati</taxon>
        <taxon>Pseudomonadota</taxon>
        <taxon>Alphaproteobacteria</taxon>
        <taxon>Rhodobacterales</taxon>
        <taxon>Roseobacteraceae</taxon>
        <taxon>Litoreibacter</taxon>
    </lineage>
</organism>
<dbReference type="OrthoDB" id="9778567at2"/>
<dbReference type="AlphaFoldDB" id="A0A1H2V1H6"/>
<sequence length="229" mass="24946">MTPQFKAVGDQALLVSFAEVFSDEIHDRVMALDRAISQNPPVGMIEVVPALVNLLVSFDPCQTTHEAIATDFERYLTTLTLEKVTGTLRHVDVCYDASLAPDLEAVATATSLSQDAVINAHLAGEFSVLMYGFSPGYAYLSGVPNNIRVPRKPAAVRDVPAGSVIIADQQCLVTTLTMPTGWSRIGRSPTQILTGDPNHPFLFDVGDKIVFRRIDLAEFDRLSKAAHYV</sequence>
<dbReference type="PANTHER" id="PTHR34698">
    <property type="entry name" value="5-OXOPROLINASE SUBUNIT B"/>
    <property type="match status" value="1"/>
</dbReference>
<dbReference type="Gene3D" id="3.30.1360.40">
    <property type="match status" value="1"/>
</dbReference>
<accession>A0A1H2V1H6</accession>
<evidence type="ECO:0000256" key="1">
    <source>
        <dbReference type="ARBA" id="ARBA00022741"/>
    </source>
</evidence>
<dbReference type="Proteomes" id="UP000199441">
    <property type="component" value="Unassembled WGS sequence"/>
</dbReference>
<dbReference type="PANTHER" id="PTHR34698:SF2">
    <property type="entry name" value="5-OXOPROLINASE SUBUNIT B"/>
    <property type="match status" value="1"/>
</dbReference>
<evidence type="ECO:0000313" key="5">
    <source>
        <dbReference type="EMBL" id="SDW62178.1"/>
    </source>
</evidence>
<keyword evidence="6" id="KW-1185">Reference proteome</keyword>
<dbReference type="SMART" id="SM00796">
    <property type="entry name" value="AHS1"/>
    <property type="match status" value="1"/>
</dbReference>
<dbReference type="InterPro" id="IPR029000">
    <property type="entry name" value="Cyclophilin-like_dom_sf"/>
</dbReference>
<dbReference type="SUPFAM" id="SSF160467">
    <property type="entry name" value="PH0987 N-terminal domain-like"/>
    <property type="match status" value="1"/>
</dbReference>
<keyword evidence="1" id="KW-0547">Nucleotide-binding</keyword>
<dbReference type="InterPro" id="IPR003833">
    <property type="entry name" value="CT_C_D"/>
</dbReference>
<dbReference type="STRING" id="670155.SAMN04488001_1364"/>
<dbReference type="GO" id="GO:0005524">
    <property type="term" value="F:ATP binding"/>
    <property type="evidence" value="ECO:0007669"/>
    <property type="project" value="UniProtKB-KW"/>
</dbReference>
<feature type="domain" description="Carboxyltransferase" evidence="4">
    <location>
        <begin position="3"/>
        <end position="203"/>
    </location>
</feature>
<keyword evidence="3" id="KW-0067">ATP-binding</keyword>
<name>A0A1H2V1H6_9RHOB</name>
<proteinExistence type="predicted"/>
<evidence type="ECO:0000259" key="4">
    <source>
        <dbReference type="SMART" id="SM00796"/>
    </source>
</evidence>
<dbReference type="Gene3D" id="2.40.100.10">
    <property type="entry name" value="Cyclophilin-like"/>
    <property type="match status" value="1"/>
</dbReference>
<reference evidence="6" key="1">
    <citation type="submission" date="2016-10" db="EMBL/GenBank/DDBJ databases">
        <authorList>
            <person name="Varghese N."/>
            <person name="Submissions S."/>
        </authorList>
    </citation>
    <scope>NUCLEOTIDE SEQUENCE [LARGE SCALE GENOMIC DNA]</scope>
    <source>
        <strain evidence="6">DSM 26922</strain>
    </source>
</reference>
<evidence type="ECO:0000256" key="3">
    <source>
        <dbReference type="ARBA" id="ARBA00022840"/>
    </source>
</evidence>
<gene>
    <name evidence="5" type="ORF">SAMN04488001_1364</name>
</gene>
<protein>
    <submittedName>
        <fullName evidence="5">Inhibitor of KinA</fullName>
    </submittedName>
</protein>
<evidence type="ECO:0000313" key="6">
    <source>
        <dbReference type="Proteomes" id="UP000199441"/>
    </source>
</evidence>
<dbReference type="InterPro" id="IPR010016">
    <property type="entry name" value="PxpB"/>
</dbReference>